<feature type="compositionally biased region" description="Basic and acidic residues" evidence="3">
    <location>
        <begin position="213"/>
        <end position="226"/>
    </location>
</feature>
<evidence type="ECO:0000313" key="4">
    <source>
        <dbReference type="EMBL" id="KAG0457805.1"/>
    </source>
</evidence>
<evidence type="ECO:0000256" key="3">
    <source>
        <dbReference type="SAM" id="MobiDB-lite"/>
    </source>
</evidence>
<evidence type="ECO:0000313" key="5">
    <source>
        <dbReference type="Proteomes" id="UP000636800"/>
    </source>
</evidence>
<keyword evidence="2" id="KW-0539">Nucleus</keyword>
<dbReference type="GO" id="GO:0005634">
    <property type="term" value="C:nucleus"/>
    <property type="evidence" value="ECO:0007669"/>
    <property type="project" value="UniProtKB-SubCell"/>
</dbReference>
<protein>
    <submittedName>
        <fullName evidence="4">Uncharacterized protein</fullName>
    </submittedName>
</protein>
<comment type="caution">
    <text evidence="4">The sequence shown here is derived from an EMBL/GenBank/DDBJ whole genome shotgun (WGS) entry which is preliminary data.</text>
</comment>
<gene>
    <name evidence="4" type="ORF">HPP92_022962</name>
</gene>
<dbReference type="GO" id="GO:0006950">
    <property type="term" value="P:response to stress"/>
    <property type="evidence" value="ECO:0007669"/>
    <property type="project" value="UniProtKB-ARBA"/>
</dbReference>
<reference evidence="4 5" key="1">
    <citation type="journal article" date="2020" name="Nat. Food">
        <title>A phased Vanilla planifolia genome enables genetic improvement of flavour and production.</title>
        <authorList>
            <person name="Hasing T."/>
            <person name="Tang H."/>
            <person name="Brym M."/>
            <person name="Khazi F."/>
            <person name="Huang T."/>
            <person name="Chambers A.H."/>
        </authorList>
    </citation>
    <scope>NUCLEOTIDE SEQUENCE [LARGE SCALE GENOMIC DNA]</scope>
    <source>
        <tissue evidence="4">Leaf</tissue>
    </source>
</reference>
<dbReference type="PANTHER" id="PTHR33172:SF99">
    <property type="entry name" value="COLD INDUCED PROTEIN-LIKE"/>
    <property type="match status" value="1"/>
</dbReference>
<dbReference type="PANTHER" id="PTHR33172">
    <property type="entry name" value="OS08G0516900 PROTEIN"/>
    <property type="match status" value="1"/>
</dbReference>
<dbReference type="EMBL" id="JADCNL010000012">
    <property type="protein sequence ID" value="KAG0457805.1"/>
    <property type="molecule type" value="Genomic_DNA"/>
</dbReference>
<feature type="compositionally biased region" description="Acidic residues" evidence="3">
    <location>
        <begin position="11"/>
        <end position="23"/>
    </location>
</feature>
<dbReference type="InterPro" id="IPR051992">
    <property type="entry name" value="OxStress_Response_Reg"/>
</dbReference>
<comment type="subcellular location">
    <subcellularLocation>
        <location evidence="1">Nucleus</location>
    </subcellularLocation>
</comment>
<accession>A0A835PPI0</accession>
<dbReference type="AlphaFoldDB" id="A0A835PPI0"/>
<sequence>MSAGFHRSIREEDEEDLGEDSDEPISPSSKPATQPPSPVSLSDCNRGLSNYYKGKSQSFTTLSEVKSLGDLPKKEKGIPEAKKTKTCRGYDVSWAVDIRNERSQPWRYFFHLFSTTSVGVGVGVGTASASASADNSSVNGPFEIVFLNLAILRPRHSPKPRTQLPIHKPRVRPNCHPNPGPQKYAAERSRCFPVHHHRWDAFFNRPLDNTWRRSRDNDQRPFHGLDRNPSWGRPRARLEKLQSLCR</sequence>
<dbReference type="Proteomes" id="UP000636800">
    <property type="component" value="Chromosome 12"/>
</dbReference>
<evidence type="ECO:0000256" key="2">
    <source>
        <dbReference type="ARBA" id="ARBA00023242"/>
    </source>
</evidence>
<organism evidence="4 5">
    <name type="scientific">Vanilla planifolia</name>
    <name type="common">Vanilla</name>
    <dbReference type="NCBI Taxonomy" id="51239"/>
    <lineage>
        <taxon>Eukaryota</taxon>
        <taxon>Viridiplantae</taxon>
        <taxon>Streptophyta</taxon>
        <taxon>Embryophyta</taxon>
        <taxon>Tracheophyta</taxon>
        <taxon>Spermatophyta</taxon>
        <taxon>Magnoliopsida</taxon>
        <taxon>Liliopsida</taxon>
        <taxon>Asparagales</taxon>
        <taxon>Orchidaceae</taxon>
        <taxon>Vanilloideae</taxon>
        <taxon>Vanilleae</taxon>
        <taxon>Vanilla</taxon>
    </lineage>
</organism>
<keyword evidence="5" id="KW-1185">Reference proteome</keyword>
<feature type="region of interest" description="Disordered" evidence="3">
    <location>
        <begin position="213"/>
        <end position="233"/>
    </location>
</feature>
<feature type="region of interest" description="Disordered" evidence="3">
    <location>
        <begin position="1"/>
        <end position="48"/>
    </location>
</feature>
<feature type="region of interest" description="Disordered" evidence="3">
    <location>
        <begin position="158"/>
        <end position="184"/>
    </location>
</feature>
<name>A0A835PPI0_VANPL</name>
<proteinExistence type="predicted"/>
<evidence type="ECO:0000256" key="1">
    <source>
        <dbReference type="ARBA" id="ARBA00004123"/>
    </source>
</evidence>